<protein>
    <recommendedName>
        <fullName evidence="4">Toluene tolerance protein</fullName>
    </recommendedName>
</protein>
<dbReference type="OrthoDB" id="8099120at2"/>
<dbReference type="Pfam" id="PF05494">
    <property type="entry name" value="MlaC"/>
    <property type="match status" value="1"/>
</dbReference>
<proteinExistence type="predicted"/>
<dbReference type="InterPro" id="IPR006311">
    <property type="entry name" value="TAT_signal"/>
</dbReference>
<name>A0A2S6MXH1_RHOGL</name>
<dbReference type="RefSeq" id="WP_104522203.1">
    <property type="nucleotide sequence ID" value="NZ_NHRY01000263.1"/>
</dbReference>
<dbReference type="PANTHER" id="PTHR36573">
    <property type="entry name" value="INTERMEMBRANE PHOSPHOLIPID TRANSPORT SYSTEM BINDING PROTEIN MLAC"/>
    <property type="match status" value="1"/>
</dbReference>
<evidence type="ECO:0000256" key="1">
    <source>
        <dbReference type="SAM" id="SignalP"/>
    </source>
</evidence>
<dbReference type="Gene3D" id="3.10.450.710">
    <property type="entry name" value="Tgt2/MlaC"/>
    <property type="match status" value="1"/>
</dbReference>
<organism evidence="2 3">
    <name type="scientific">Rhodopila globiformis</name>
    <name type="common">Rhodopseudomonas globiformis</name>
    <dbReference type="NCBI Taxonomy" id="1071"/>
    <lineage>
        <taxon>Bacteria</taxon>
        <taxon>Pseudomonadati</taxon>
        <taxon>Pseudomonadota</taxon>
        <taxon>Alphaproteobacteria</taxon>
        <taxon>Acetobacterales</taxon>
        <taxon>Acetobacteraceae</taxon>
        <taxon>Rhodopila</taxon>
    </lineage>
</organism>
<comment type="caution">
    <text evidence="2">The sequence shown here is derived from an EMBL/GenBank/DDBJ whole genome shotgun (WGS) entry which is preliminary data.</text>
</comment>
<evidence type="ECO:0008006" key="4">
    <source>
        <dbReference type="Google" id="ProtNLM"/>
    </source>
</evidence>
<evidence type="ECO:0000313" key="3">
    <source>
        <dbReference type="Proteomes" id="UP000239724"/>
    </source>
</evidence>
<keyword evidence="1" id="KW-0732">Signal</keyword>
<dbReference type="InterPro" id="IPR008869">
    <property type="entry name" value="MlaC/ttg2D"/>
</dbReference>
<evidence type="ECO:0000313" key="2">
    <source>
        <dbReference type="EMBL" id="PPQ27064.1"/>
    </source>
</evidence>
<accession>A0A2S6MXH1</accession>
<reference evidence="2 3" key="1">
    <citation type="journal article" date="2018" name="Arch. Microbiol.">
        <title>New insights into the metabolic potential of the phototrophic purple bacterium Rhodopila globiformis DSM 161(T) from its draft genome sequence and evidence for a vanadium-dependent nitrogenase.</title>
        <authorList>
            <person name="Imhoff J.F."/>
            <person name="Rahn T."/>
            <person name="Kunzel S."/>
            <person name="Neulinger S.C."/>
        </authorList>
    </citation>
    <scope>NUCLEOTIDE SEQUENCE [LARGE SCALE GENOMIC DNA]</scope>
    <source>
        <strain evidence="2 3">DSM 161</strain>
    </source>
</reference>
<dbReference type="PANTHER" id="PTHR36573:SF1">
    <property type="entry name" value="INTERMEMBRANE PHOSPHOLIPID TRANSPORT SYSTEM BINDING PROTEIN MLAC"/>
    <property type="match status" value="1"/>
</dbReference>
<keyword evidence="3" id="KW-1185">Reference proteome</keyword>
<dbReference type="Proteomes" id="UP000239724">
    <property type="component" value="Unassembled WGS sequence"/>
</dbReference>
<dbReference type="InterPro" id="IPR042245">
    <property type="entry name" value="Tgt2/MlaC_sf"/>
</dbReference>
<dbReference type="PROSITE" id="PS51318">
    <property type="entry name" value="TAT"/>
    <property type="match status" value="1"/>
</dbReference>
<feature type="signal peptide" evidence="1">
    <location>
        <begin position="1"/>
        <end position="25"/>
    </location>
</feature>
<sequence length="203" mass="22255">MIHRRSLLTLVAATAALSAARPALAQATEKAAAFVKSTGDKIVSVVNGPGSPNSKRAAMTRIVDSYVDVDEIGRFCLGRYWRQATPEQKKQYLSLFREVLVTNITAKVGEYRGVSFTMGRTRMEDEDAVVSTIVNRPNNPPTNVEWIVSNPTSNPKIVDVKAEGTSLRLTQRQDYASYLQHNGNSIDALITAMRNQISQSQAG</sequence>
<dbReference type="AlphaFoldDB" id="A0A2S6MXH1"/>
<dbReference type="EMBL" id="NHRY01000263">
    <property type="protein sequence ID" value="PPQ27064.1"/>
    <property type="molecule type" value="Genomic_DNA"/>
</dbReference>
<feature type="chain" id="PRO_5015484381" description="Toluene tolerance protein" evidence="1">
    <location>
        <begin position="26"/>
        <end position="203"/>
    </location>
</feature>
<gene>
    <name evidence="2" type="ORF">CCS01_28415</name>
</gene>